<comment type="catalytic activity">
    <reaction evidence="11 12">
        <text>a UDP-3-O-[(3R)-3-hydroxyacyl]-N-acetyl-alpha-D-glucosamine + H2O = a UDP-3-O-[(3R)-3-hydroxyacyl]-alpha-D-glucosamine + acetate</text>
        <dbReference type="Rhea" id="RHEA:67816"/>
        <dbReference type="ChEBI" id="CHEBI:15377"/>
        <dbReference type="ChEBI" id="CHEBI:30089"/>
        <dbReference type="ChEBI" id="CHEBI:137740"/>
        <dbReference type="ChEBI" id="CHEBI:173225"/>
        <dbReference type="EC" id="3.5.1.108"/>
    </reaction>
</comment>
<dbReference type="AlphaFoldDB" id="E7C3H0"/>
<comment type="similarity">
    <text evidence="12">Belongs to the LpxC family.</text>
</comment>
<evidence type="ECO:0000256" key="12">
    <source>
        <dbReference type="HAMAP-Rule" id="MF_00388"/>
    </source>
</evidence>
<comment type="pathway">
    <text evidence="3 12">Glycolipid biosynthesis; lipid IV(A) biosynthesis; lipid IV(A) from (3R)-3-hydroxytetradecanoyl-[acyl-carrier-protein] and UDP-N-acetyl-alpha-D-glucosamine: step 2/6.</text>
</comment>
<keyword evidence="5 12" id="KW-0444">Lipid biosynthesis</keyword>
<dbReference type="Pfam" id="PF03331">
    <property type="entry name" value="LpxC"/>
    <property type="match status" value="1"/>
</dbReference>
<comment type="cofactor">
    <cofactor evidence="1 12">
        <name>Zn(2+)</name>
        <dbReference type="ChEBI" id="CHEBI:29105"/>
    </cofactor>
</comment>
<evidence type="ECO:0000256" key="5">
    <source>
        <dbReference type="ARBA" id="ARBA00022516"/>
    </source>
</evidence>
<evidence type="ECO:0000313" key="13">
    <source>
        <dbReference type="EMBL" id="ADI21994.1"/>
    </source>
</evidence>
<organism evidence="13">
    <name type="scientific">uncultured myxobacterium HF0200_01L06</name>
    <dbReference type="NCBI Taxonomy" id="723556"/>
    <lineage>
        <taxon>Bacteria</taxon>
        <taxon>Pseudomonadati</taxon>
        <taxon>Myxococcota</taxon>
        <taxon>Myxococcia</taxon>
        <taxon>Myxococcales</taxon>
        <taxon>environmental samples</taxon>
    </lineage>
</organism>
<accession>E7C3H0</accession>
<dbReference type="EMBL" id="GU567972">
    <property type="protein sequence ID" value="ADI21994.1"/>
    <property type="molecule type" value="Genomic_DNA"/>
</dbReference>
<evidence type="ECO:0000256" key="8">
    <source>
        <dbReference type="ARBA" id="ARBA00022801"/>
    </source>
</evidence>
<evidence type="ECO:0000256" key="6">
    <source>
        <dbReference type="ARBA" id="ARBA00022556"/>
    </source>
</evidence>
<protein>
    <recommendedName>
        <fullName evidence="4 12">UDP-3-O-acyl-N-acetylglucosamine deacetylase</fullName>
        <shortName evidence="12">UDP-3-O-acyl-GlcNAc deacetylase</shortName>
        <ecNumber evidence="4 12">3.5.1.108</ecNumber>
    </recommendedName>
    <alternativeName>
        <fullName evidence="12">UDP-3-O-[R-3-hydroxymyristoyl]-N-acetylglucosamine deacetylase</fullName>
    </alternativeName>
</protein>
<evidence type="ECO:0000256" key="11">
    <source>
        <dbReference type="ARBA" id="ARBA00024535"/>
    </source>
</evidence>
<dbReference type="GO" id="GO:0046872">
    <property type="term" value="F:metal ion binding"/>
    <property type="evidence" value="ECO:0007669"/>
    <property type="project" value="UniProtKB-KW"/>
</dbReference>
<dbReference type="PANTHER" id="PTHR33694:SF1">
    <property type="entry name" value="UDP-3-O-ACYL-N-ACETYLGLUCOSAMINE DEACETYLASE 1, MITOCHONDRIAL-RELATED"/>
    <property type="match status" value="1"/>
</dbReference>
<dbReference type="InterPro" id="IPR015870">
    <property type="entry name" value="UDP-acyl_N-AcGlcN_deAcase_N"/>
</dbReference>
<dbReference type="InterPro" id="IPR011334">
    <property type="entry name" value="UDP-acyl_GlcNac_deAcase_C"/>
</dbReference>
<feature type="binding site" evidence="12">
    <location>
        <position position="78"/>
    </location>
    <ligand>
        <name>Zn(2+)</name>
        <dbReference type="ChEBI" id="CHEBI:29105"/>
    </ligand>
</feature>
<dbReference type="UniPathway" id="UPA00359">
    <property type="reaction ID" value="UER00478"/>
</dbReference>
<keyword evidence="6 12" id="KW-0441">Lipid A biosynthesis</keyword>
<evidence type="ECO:0000256" key="1">
    <source>
        <dbReference type="ARBA" id="ARBA00001947"/>
    </source>
</evidence>
<dbReference type="Gene3D" id="3.30.230.20">
    <property type="entry name" value="lpxc deacetylase, domain 1"/>
    <property type="match status" value="1"/>
</dbReference>
<gene>
    <name evidence="12" type="primary">lpxC</name>
</gene>
<dbReference type="InterPro" id="IPR020568">
    <property type="entry name" value="Ribosomal_Su5_D2-typ_SF"/>
</dbReference>
<proteinExistence type="inferred from homology"/>
<dbReference type="GO" id="GO:0103117">
    <property type="term" value="F:UDP-3-O-acyl-N-acetylglucosamine deacetylase activity"/>
    <property type="evidence" value="ECO:0007669"/>
    <property type="project" value="UniProtKB-UniRule"/>
</dbReference>
<sequence length="293" mass="31313">MANQQTIAREATCRGVGLHSGVPVSVVLSPAPRDHGVVFATRGESGAVSIPAQVDSIDTTRNATILACNGARVGTVEHLLAALSAYGIDNVRVEVKGPEVPAMDGSSQPFAEVLQRAGARALKGPRPFVEVLKCVEIRSADRWIRIEPASTYAVDYTIDFDHPAIGRQQICFESITSEVFREQLAPARTFGFLEDVRALREAGLAKGGSFENTVVLGAEGVLNPGGLRFPDEFVRHKVVDLLGDLSLLGGWVKGRVTVRRGGHSLHRALAEALRDDPGAFRRCSESPSLGARG</sequence>
<dbReference type="Gene3D" id="3.30.1700.10">
    <property type="entry name" value="lpxc deacetylase, domain 2"/>
    <property type="match status" value="1"/>
</dbReference>
<evidence type="ECO:0000256" key="7">
    <source>
        <dbReference type="ARBA" id="ARBA00022723"/>
    </source>
</evidence>
<feature type="binding site" evidence="12">
    <location>
        <position position="236"/>
    </location>
    <ligand>
        <name>Zn(2+)</name>
        <dbReference type="ChEBI" id="CHEBI:29105"/>
    </ligand>
</feature>
<evidence type="ECO:0000256" key="10">
    <source>
        <dbReference type="ARBA" id="ARBA00023098"/>
    </source>
</evidence>
<evidence type="ECO:0000256" key="4">
    <source>
        <dbReference type="ARBA" id="ARBA00012745"/>
    </source>
</evidence>
<keyword evidence="10 12" id="KW-0443">Lipid metabolism</keyword>
<comment type="function">
    <text evidence="2 12">Catalyzes the hydrolysis of UDP-3-O-myristoyl-N-acetylglucosamine to form UDP-3-O-myristoylglucosamine and acetate, the committed step in lipid A biosynthesis.</text>
</comment>
<feature type="binding site" evidence="12">
    <location>
        <position position="240"/>
    </location>
    <ligand>
        <name>Zn(2+)</name>
        <dbReference type="ChEBI" id="CHEBI:29105"/>
    </ligand>
</feature>
<reference evidence="13" key="1">
    <citation type="submission" date="2010-01" db="EMBL/GenBank/DDBJ databases">
        <title>Genome fragments of uncultured bacteria from the North Pacific subtropical Gyre.</title>
        <authorList>
            <person name="Pham V.D."/>
            <person name="Delong E.F."/>
        </authorList>
    </citation>
    <scope>NUCLEOTIDE SEQUENCE</scope>
</reference>
<dbReference type="PANTHER" id="PTHR33694">
    <property type="entry name" value="UDP-3-O-ACYL-N-ACETYLGLUCOSAMINE DEACETYLASE 1, MITOCHONDRIAL-RELATED"/>
    <property type="match status" value="1"/>
</dbReference>
<keyword evidence="8 12" id="KW-0378">Hydrolase</keyword>
<feature type="active site" description="Proton donor" evidence="12">
    <location>
        <position position="263"/>
    </location>
</feature>
<dbReference type="GO" id="GO:0009245">
    <property type="term" value="P:lipid A biosynthetic process"/>
    <property type="evidence" value="ECO:0007669"/>
    <property type="project" value="UniProtKB-UniRule"/>
</dbReference>
<dbReference type="NCBIfam" id="TIGR00325">
    <property type="entry name" value="lpxC"/>
    <property type="match status" value="1"/>
</dbReference>
<dbReference type="InterPro" id="IPR004463">
    <property type="entry name" value="UDP-acyl_GlcNac_deAcase"/>
</dbReference>
<keyword evidence="9 12" id="KW-0862">Zinc</keyword>
<keyword evidence="7 12" id="KW-0479">Metal-binding</keyword>
<evidence type="ECO:0000256" key="2">
    <source>
        <dbReference type="ARBA" id="ARBA00002923"/>
    </source>
</evidence>
<name>E7C3H0_9BACT</name>
<evidence type="ECO:0000256" key="9">
    <source>
        <dbReference type="ARBA" id="ARBA00022833"/>
    </source>
</evidence>
<evidence type="ECO:0000256" key="3">
    <source>
        <dbReference type="ARBA" id="ARBA00005002"/>
    </source>
</evidence>
<dbReference type="HAMAP" id="MF_00388">
    <property type="entry name" value="LpxC"/>
    <property type="match status" value="1"/>
</dbReference>
<dbReference type="GO" id="GO:0016020">
    <property type="term" value="C:membrane"/>
    <property type="evidence" value="ECO:0007669"/>
    <property type="project" value="GOC"/>
</dbReference>
<dbReference type="SUPFAM" id="SSF54211">
    <property type="entry name" value="Ribosomal protein S5 domain 2-like"/>
    <property type="match status" value="2"/>
</dbReference>
<dbReference type="EC" id="3.5.1.108" evidence="4 12"/>